<feature type="compositionally biased region" description="Basic residues" evidence="1">
    <location>
        <begin position="286"/>
        <end position="297"/>
    </location>
</feature>
<dbReference type="EMBL" id="BAABME010040367">
    <property type="protein sequence ID" value="GAA0170496.1"/>
    <property type="molecule type" value="Genomic_DNA"/>
</dbReference>
<proteinExistence type="predicted"/>
<keyword evidence="3" id="KW-1185">Reference proteome</keyword>
<feature type="region of interest" description="Disordered" evidence="1">
    <location>
        <begin position="283"/>
        <end position="319"/>
    </location>
</feature>
<evidence type="ECO:0000313" key="2">
    <source>
        <dbReference type="EMBL" id="GAA0170496.1"/>
    </source>
</evidence>
<organism evidence="2 3">
    <name type="scientific">Lithospermum erythrorhizon</name>
    <name type="common">Purple gromwell</name>
    <name type="synonym">Lithospermum officinale var. erythrorhizon</name>
    <dbReference type="NCBI Taxonomy" id="34254"/>
    <lineage>
        <taxon>Eukaryota</taxon>
        <taxon>Viridiplantae</taxon>
        <taxon>Streptophyta</taxon>
        <taxon>Embryophyta</taxon>
        <taxon>Tracheophyta</taxon>
        <taxon>Spermatophyta</taxon>
        <taxon>Magnoliopsida</taxon>
        <taxon>eudicotyledons</taxon>
        <taxon>Gunneridae</taxon>
        <taxon>Pentapetalae</taxon>
        <taxon>asterids</taxon>
        <taxon>lamiids</taxon>
        <taxon>Boraginales</taxon>
        <taxon>Boraginaceae</taxon>
        <taxon>Boraginoideae</taxon>
        <taxon>Lithospermeae</taxon>
        <taxon>Lithospermum</taxon>
    </lineage>
</organism>
<reference evidence="2 3" key="1">
    <citation type="submission" date="2024-01" db="EMBL/GenBank/DDBJ databases">
        <title>The complete chloroplast genome sequence of Lithospermum erythrorhizon: insights into the phylogenetic relationship among Boraginaceae species and the maternal lineages of purple gromwells.</title>
        <authorList>
            <person name="Okada T."/>
            <person name="Watanabe K."/>
        </authorList>
    </citation>
    <scope>NUCLEOTIDE SEQUENCE [LARGE SCALE GENOMIC DNA]</scope>
</reference>
<comment type="caution">
    <text evidence="2">The sequence shown here is derived from an EMBL/GenBank/DDBJ whole genome shotgun (WGS) entry which is preliminary data.</text>
</comment>
<accession>A0AAV3R5K7</accession>
<gene>
    <name evidence="2" type="ORF">LIER_43877</name>
</gene>
<evidence type="ECO:0000256" key="1">
    <source>
        <dbReference type="SAM" id="MobiDB-lite"/>
    </source>
</evidence>
<name>A0AAV3R5K7_LITER</name>
<protein>
    <submittedName>
        <fullName evidence="2">Uncharacterized protein</fullName>
    </submittedName>
</protein>
<sequence length="319" mass="34352">MSFGVGLDMVFINGAGGNEAQSNMGVGGLLRGLTERLVYGLDQGLMYRMNHGLIHGLMYGLNHGLVNGLSDSLLKGLVTGLNNRLINGLSNGQMGWHSHNGLDEWVLLDGLLDWLGRGLLNRLENGLGLGLLHGQEGWLNRGRRRCMEGWDRRGGRGLVLDGGEVPEAGGWKGGSVFRIILRAVARSMRAVARSMIIHGGIIGLVGRERLRLYGRLGKEEATVCDGERQRDLSLEGRGSIDENGQPLPICLTAERVTAGISLSGWSKARLRNMRGVVVGFGESNSRRRNRTGGHRTLLRSGRPVSGLISGHGAAGDEGR</sequence>
<dbReference type="AlphaFoldDB" id="A0AAV3R5K7"/>
<dbReference type="Proteomes" id="UP001454036">
    <property type="component" value="Unassembled WGS sequence"/>
</dbReference>
<evidence type="ECO:0000313" key="3">
    <source>
        <dbReference type="Proteomes" id="UP001454036"/>
    </source>
</evidence>